<evidence type="ECO:0000313" key="1">
    <source>
        <dbReference type="EMBL" id="PJE75711.1"/>
    </source>
</evidence>
<dbReference type="EMBL" id="PFET01000011">
    <property type="protein sequence ID" value="PJE75711.1"/>
    <property type="molecule type" value="Genomic_DNA"/>
</dbReference>
<reference evidence="1 2" key="1">
    <citation type="submission" date="2017-09" db="EMBL/GenBank/DDBJ databases">
        <title>Depth-based differentiation of microbial function through sediment-hosted aquifers and enrichment of novel symbionts in the deep terrestrial subsurface.</title>
        <authorList>
            <person name="Probst A.J."/>
            <person name="Ladd B."/>
            <person name="Jarett J.K."/>
            <person name="Geller-Mcgrath D.E."/>
            <person name="Sieber C.M."/>
            <person name="Emerson J.B."/>
            <person name="Anantharaman K."/>
            <person name="Thomas B.C."/>
            <person name="Malmstrom R."/>
            <person name="Stieglmeier M."/>
            <person name="Klingl A."/>
            <person name="Woyke T."/>
            <person name="Ryan C.M."/>
            <person name="Banfield J.F."/>
        </authorList>
    </citation>
    <scope>NUCLEOTIDE SEQUENCE [LARGE SCALE GENOMIC DNA]</scope>
    <source>
        <strain evidence="1">CG10_big_fil_rev_8_21_14_0_10_48_11</strain>
    </source>
</reference>
<name>A0A2M8LE25_9BACT</name>
<dbReference type="Proteomes" id="UP000231152">
    <property type="component" value="Unassembled WGS sequence"/>
</dbReference>
<accession>A0A2M8LE25</accession>
<proteinExistence type="predicted"/>
<protein>
    <submittedName>
        <fullName evidence="1">Uncharacterized protein</fullName>
    </submittedName>
</protein>
<gene>
    <name evidence="1" type="ORF">COV04_03305</name>
</gene>
<dbReference type="AlphaFoldDB" id="A0A2M8LE25"/>
<organism evidence="1 2">
    <name type="scientific">Candidatus Uhrbacteria bacterium CG10_big_fil_rev_8_21_14_0_10_48_11</name>
    <dbReference type="NCBI Taxonomy" id="1975037"/>
    <lineage>
        <taxon>Bacteria</taxon>
        <taxon>Candidatus Uhriibacteriota</taxon>
    </lineage>
</organism>
<evidence type="ECO:0000313" key="2">
    <source>
        <dbReference type="Proteomes" id="UP000231152"/>
    </source>
</evidence>
<comment type="caution">
    <text evidence="1">The sequence shown here is derived from an EMBL/GenBank/DDBJ whole genome shotgun (WGS) entry which is preliminary data.</text>
</comment>
<sequence length="94" mass="10803">MLGTLAVTARREVYPTLLKIVLGKVGESRSANRQRRNVHYSLAATGAAKLEELRREQEKIRFYNRHLLAVGGREKYDLSSYISWLESLLARLSR</sequence>